<evidence type="ECO:0000313" key="2">
    <source>
        <dbReference type="Proteomes" id="UP000574769"/>
    </source>
</evidence>
<comment type="caution">
    <text evidence="1">The sequence shown here is derived from an EMBL/GenBank/DDBJ whole genome shotgun (WGS) entry which is preliminary data.</text>
</comment>
<dbReference type="AlphaFoldDB" id="A0A7W7F024"/>
<dbReference type="EMBL" id="JACHNY010000004">
    <property type="protein sequence ID" value="MBB4617945.1"/>
    <property type="molecule type" value="Genomic_DNA"/>
</dbReference>
<dbReference type="RefSeq" id="WP_343059000.1">
    <property type="nucleotide sequence ID" value="NZ_JACHNY010000004.1"/>
</dbReference>
<reference evidence="1 2" key="1">
    <citation type="submission" date="2020-08" db="EMBL/GenBank/DDBJ databases">
        <title>Genomic Encyclopedia of Type Strains, Phase IV (KMG-IV): sequencing the most valuable type-strain genomes for metagenomic binning, comparative biology and taxonomic classification.</title>
        <authorList>
            <person name="Goeker M."/>
        </authorList>
    </citation>
    <scope>NUCLEOTIDE SEQUENCE [LARGE SCALE GENOMIC DNA]</scope>
    <source>
        <strain evidence="1 2">DSM 15867</strain>
    </source>
</reference>
<proteinExistence type="predicted"/>
<gene>
    <name evidence="1" type="ORF">GGQ96_002081</name>
</gene>
<protein>
    <submittedName>
        <fullName evidence="1">Uncharacterized protein</fullName>
    </submittedName>
</protein>
<keyword evidence="2" id="KW-1185">Reference proteome</keyword>
<evidence type="ECO:0000313" key="1">
    <source>
        <dbReference type="EMBL" id="MBB4617945.1"/>
    </source>
</evidence>
<accession>A0A7W7F024</accession>
<dbReference type="Proteomes" id="UP000574769">
    <property type="component" value="Unassembled WGS sequence"/>
</dbReference>
<name>A0A7W7F024_9SPHN</name>
<sequence>MTIDWRMSAALENVPRGGNDVAEVTSLAGAVRAWWELDAEHRAQAVLTTDHPVQFDEAGEAVRSFAGDAIHALADRLEQDRGLTGSV</sequence>
<organism evidence="1 2">
    <name type="scientific">Sphingomonas abaci</name>
    <dbReference type="NCBI Taxonomy" id="237611"/>
    <lineage>
        <taxon>Bacteria</taxon>
        <taxon>Pseudomonadati</taxon>
        <taxon>Pseudomonadota</taxon>
        <taxon>Alphaproteobacteria</taxon>
        <taxon>Sphingomonadales</taxon>
        <taxon>Sphingomonadaceae</taxon>
        <taxon>Sphingomonas</taxon>
    </lineage>
</organism>